<evidence type="ECO:0000256" key="12">
    <source>
        <dbReference type="ARBA" id="ARBA00023014"/>
    </source>
</evidence>
<evidence type="ECO:0000256" key="2">
    <source>
        <dbReference type="ARBA" id="ARBA00002378"/>
    </source>
</evidence>
<dbReference type="SUPFAM" id="SSF54292">
    <property type="entry name" value="2Fe-2S ferredoxin-like"/>
    <property type="match status" value="1"/>
</dbReference>
<comment type="subcellular location">
    <subcellularLocation>
        <location evidence="3">Membrane</location>
    </subcellularLocation>
</comment>
<dbReference type="Gene3D" id="3.10.20.740">
    <property type="match status" value="1"/>
</dbReference>
<comment type="similarity">
    <text evidence="4">Belongs to the complex I 75 kDa subunit family.</text>
</comment>
<dbReference type="PANTHER" id="PTHR43105:SF10">
    <property type="entry name" value="NADH-QUINONE OXIDOREDUCTASE SUBUNIT G"/>
    <property type="match status" value="1"/>
</dbReference>
<dbReference type="SUPFAM" id="SSF53706">
    <property type="entry name" value="Formate dehydrogenase/DMSO reductase, domains 1-3"/>
    <property type="match status" value="1"/>
</dbReference>
<feature type="domain" description="4Fe-4S Mo/W bis-MGD-type" evidence="19">
    <location>
        <begin position="224"/>
        <end position="279"/>
    </location>
</feature>
<dbReference type="InterPro" id="IPR019574">
    <property type="entry name" value="NADH_UbQ_OxRdtase_Gsu_4Fe4S-bd"/>
</dbReference>
<dbReference type="OrthoDB" id="9816402at2"/>
<dbReference type="Pfam" id="PF13510">
    <property type="entry name" value="Fer2_4"/>
    <property type="match status" value="1"/>
</dbReference>
<dbReference type="GO" id="GO:0042773">
    <property type="term" value="P:ATP synthesis coupled electron transport"/>
    <property type="evidence" value="ECO:0007669"/>
    <property type="project" value="InterPro"/>
</dbReference>
<accession>A0A1G6NVF2</accession>
<dbReference type="PROSITE" id="PS51669">
    <property type="entry name" value="4FE4S_MOW_BIS_MGD"/>
    <property type="match status" value="1"/>
</dbReference>
<keyword evidence="11" id="KW-0408">Iron</keyword>
<feature type="domain" description="4Fe-4S ferredoxin-type" evidence="18">
    <location>
        <begin position="181"/>
        <end position="215"/>
    </location>
</feature>
<dbReference type="InterPro" id="IPR036010">
    <property type="entry name" value="2Fe-2S_ferredoxin-like_sf"/>
</dbReference>
<dbReference type="SMART" id="SM00929">
    <property type="entry name" value="NADH-G_4Fe-4S_3"/>
    <property type="match status" value="1"/>
</dbReference>
<evidence type="ECO:0000256" key="5">
    <source>
        <dbReference type="ARBA" id="ARBA00022485"/>
    </source>
</evidence>
<dbReference type="GO" id="GO:0046872">
    <property type="term" value="F:metal ion binding"/>
    <property type="evidence" value="ECO:0007669"/>
    <property type="project" value="UniProtKB-KW"/>
</dbReference>
<dbReference type="RefSeq" id="WP_092128956.1">
    <property type="nucleotide sequence ID" value="NZ_FMYU01000008.1"/>
</dbReference>
<organism evidence="21 22">
    <name type="scientific">Desulfurella multipotens</name>
    <dbReference type="NCBI Taxonomy" id="79269"/>
    <lineage>
        <taxon>Bacteria</taxon>
        <taxon>Pseudomonadati</taxon>
        <taxon>Campylobacterota</taxon>
        <taxon>Desulfurellia</taxon>
        <taxon>Desulfurellales</taxon>
        <taxon>Desulfurellaceae</taxon>
        <taxon>Desulfurella</taxon>
    </lineage>
</organism>
<name>A0A1G6NVF2_9BACT</name>
<dbReference type="InterPro" id="IPR001041">
    <property type="entry name" value="2Fe-2S_ferredoxin-type"/>
</dbReference>
<evidence type="ECO:0000256" key="4">
    <source>
        <dbReference type="ARBA" id="ARBA00005404"/>
    </source>
</evidence>
<evidence type="ECO:0000259" key="20">
    <source>
        <dbReference type="PROSITE" id="PS51839"/>
    </source>
</evidence>
<evidence type="ECO:0000256" key="14">
    <source>
        <dbReference type="ARBA" id="ARBA00023075"/>
    </source>
</evidence>
<evidence type="ECO:0000256" key="6">
    <source>
        <dbReference type="ARBA" id="ARBA00022714"/>
    </source>
</evidence>
<keyword evidence="7" id="KW-0874">Quinone</keyword>
<comment type="cofactor">
    <cofactor evidence="16">
        <name>[2Fe-2S] cluster</name>
        <dbReference type="ChEBI" id="CHEBI:190135"/>
    </cofactor>
</comment>
<evidence type="ECO:0000313" key="22">
    <source>
        <dbReference type="Proteomes" id="UP000199411"/>
    </source>
</evidence>
<dbReference type="GO" id="GO:0051537">
    <property type="term" value="F:2 iron, 2 sulfur cluster binding"/>
    <property type="evidence" value="ECO:0007669"/>
    <property type="project" value="UniProtKB-KW"/>
</dbReference>
<evidence type="ECO:0000256" key="16">
    <source>
        <dbReference type="ARBA" id="ARBA00034078"/>
    </source>
</evidence>
<keyword evidence="10" id="KW-1278">Translocase</keyword>
<dbReference type="PANTHER" id="PTHR43105">
    <property type="entry name" value="RESPIRATORY NITRATE REDUCTASE"/>
    <property type="match status" value="1"/>
</dbReference>
<keyword evidence="8" id="KW-0479">Metal-binding</keyword>
<dbReference type="PROSITE" id="PS51379">
    <property type="entry name" value="4FE4S_FER_2"/>
    <property type="match status" value="2"/>
</dbReference>
<dbReference type="InterPro" id="IPR050123">
    <property type="entry name" value="Prok_molybdopt-oxidoreductase"/>
</dbReference>
<proteinExistence type="inferred from homology"/>
<feature type="domain" description="4Fe-4S ferredoxin-type" evidence="18">
    <location>
        <begin position="145"/>
        <end position="164"/>
    </location>
</feature>
<dbReference type="FunFam" id="3.30.70.20:FF:000035">
    <property type="entry name" value="Iron hydrogenase 1"/>
    <property type="match status" value="1"/>
</dbReference>
<feature type="domain" description="4Fe-4S His(Cys)3-ligated-type" evidence="20">
    <location>
        <begin position="81"/>
        <end position="120"/>
    </location>
</feature>
<dbReference type="PROSITE" id="PS51839">
    <property type="entry name" value="4FE4S_HC3"/>
    <property type="match status" value="1"/>
</dbReference>
<evidence type="ECO:0000256" key="1">
    <source>
        <dbReference type="ARBA" id="ARBA00001966"/>
    </source>
</evidence>
<keyword evidence="22" id="KW-1185">Reference proteome</keyword>
<dbReference type="InterPro" id="IPR017900">
    <property type="entry name" value="4Fe4S_Fe_S_CS"/>
</dbReference>
<feature type="domain" description="2Fe-2S ferredoxin-type" evidence="17">
    <location>
        <begin position="3"/>
        <end position="81"/>
    </location>
</feature>
<dbReference type="Pfam" id="PF01568">
    <property type="entry name" value="Molydop_binding"/>
    <property type="match status" value="1"/>
</dbReference>
<dbReference type="InterPro" id="IPR006963">
    <property type="entry name" value="Mopterin_OxRdtase_4Fe-4S_dom"/>
</dbReference>
<dbReference type="Gene3D" id="2.20.25.90">
    <property type="entry name" value="ADC-like domains"/>
    <property type="match status" value="1"/>
</dbReference>
<keyword evidence="5" id="KW-0004">4Fe-4S</keyword>
<dbReference type="InterPro" id="IPR009010">
    <property type="entry name" value="Asp_de-COase-like_dom_sf"/>
</dbReference>
<dbReference type="CDD" id="cd00207">
    <property type="entry name" value="fer2"/>
    <property type="match status" value="1"/>
</dbReference>
<dbReference type="Pfam" id="PF04879">
    <property type="entry name" value="Molybdop_Fe4S4"/>
    <property type="match status" value="1"/>
</dbReference>
<dbReference type="Pfam" id="PF00384">
    <property type="entry name" value="Molybdopterin"/>
    <property type="match status" value="1"/>
</dbReference>
<dbReference type="PROSITE" id="PS51085">
    <property type="entry name" value="2FE2S_FER_2"/>
    <property type="match status" value="1"/>
</dbReference>
<evidence type="ECO:0000256" key="9">
    <source>
        <dbReference type="ARBA" id="ARBA00022737"/>
    </source>
</evidence>
<evidence type="ECO:0000256" key="3">
    <source>
        <dbReference type="ARBA" id="ARBA00004370"/>
    </source>
</evidence>
<dbReference type="Proteomes" id="UP000199411">
    <property type="component" value="Unassembled WGS sequence"/>
</dbReference>
<keyword evidence="15" id="KW-0472">Membrane</keyword>
<dbReference type="GO" id="GO:0051539">
    <property type="term" value="F:4 iron, 4 sulfur cluster binding"/>
    <property type="evidence" value="ECO:0007669"/>
    <property type="project" value="UniProtKB-KW"/>
</dbReference>
<reference evidence="22" key="1">
    <citation type="submission" date="2016-10" db="EMBL/GenBank/DDBJ databases">
        <authorList>
            <person name="Varghese N."/>
            <person name="Submissions S."/>
        </authorList>
    </citation>
    <scope>NUCLEOTIDE SEQUENCE [LARGE SCALE GENOMIC DNA]</scope>
    <source>
        <strain evidence="22">DSM 8415</strain>
    </source>
</reference>
<dbReference type="SUPFAM" id="SSF54862">
    <property type="entry name" value="4Fe-4S ferredoxins"/>
    <property type="match status" value="1"/>
</dbReference>
<dbReference type="CDD" id="cd02775">
    <property type="entry name" value="MopB_CT"/>
    <property type="match status" value="1"/>
</dbReference>
<dbReference type="PROSITE" id="PS00641">
    <property type="entry name" value="COMPLEX1_75K_1"/>
    <property type="match status" value="1"/>
</dbReference>
<keyword evidence="13" id="KW-0520">NAD</keyword>
<evidence type="ECO:0000256" key="11">
    <source>
        <dbReference type="ARBA" id="ARBA00023004"/>
    </source>
</evidence>
<evidence type="ECO:0000259" key="19">
    <source>
        <dbReference type="PROSITE" id="PS51669"/>
    </source>
</evidence>
<evidence type="ECO:0000313" key="21">
    <source>
        <dbReference type="EMBL" id="SDC71334.1"/>
    </source>
</evidence>
<keyword evidence="6" id="KW-0001">2Fe-2S</keyword>
<protein>
    <submittedName>
        <fullName evidence="21">NADH-quinone oxidoreductase subunit G</fullName>
    </submittedName>
</protein>
<dbReference type="GO" id="GO:0016491">
    <property type="term" value="F:oxidoreductase activity"/>
    <property type="evidence" value="ECO:0007669"/>
    <property type="project" value="InterPro"/>
</dbReference>
<dbReference type="Pfam" id="PF10588">
    <property type="entry name" value="NADH-G_4Fe-4S_3"/>
    <property type="match status" value="1"/>
</dbReference>
<dbReference type="PROSITE" id="PS00198">
    <property type="entry name" value="4FE4S_FER_1"/>
    <property type="match status" value="1"/>
</dbReference>
<dbReference type="InterPro" id="IPR054351">
    <property type="entry name" value="NADH_UbQ_OxRdtase_ferredoxin"/>
</dbReference>
<dbReference type="Pfam" id="PF22117">
    <property type="entry name" value="Fer4_Nqo3"/>
    <property type="match status" value="1"/>
</dbReference>
<dbReference type="GO" id="GO:0048038">
    <property type="term" value="F:quinone binding"/>
    <property type="evidence" value="ECO:0007669"/>
    <property type="project" value="UniProtKB-KW"/>
</dbReference>
<evidence type="ECO:0000256" key="15">
    <source>
        <dbReference type="ARBA" id="ARBA00023136"/>
    </source>
</evidence>
<dbReference type="Gene3D" id="3.30.70.20">
    <property type="match status" value="1"/>
</dbReference>
<comment type="function">
    <text evidence="2">NDH-1 shuttles electrons from NADH, via FMN and iron-sulfur (Fe-S) centers, to quinones in the respiratory chain. The immediate electron acceptor for the enzyme in this species is believed to be ubiquinone. Couples the redox reaction to proton translocation (for every two electrons transferred, four hydrogen ions are translocated across the cytoplasmic membrane), and thus conserves the redox energy in a proton gradient.</text>
</comment>
<dbReference type="InterPro" id="IPR006657">
    <property type="entry name" value="MoPterin_dinucl-bd_dom"/>
</dbReference>
<sequence length="784" mass="86981">MEKKVKIKINGKEFEVDSEKSILQAARENGIYIPAICYSDRFGAIGACRICAVEIAGMKKPMLSCAAKVKDGMEVTTNSPVLDQLRREIIYEWDTFHPLQCGVCDKSGECELQNINYEFNITENPKEAQTDPLSIPQGTIHYEWKIIHHDANLCIQCRRCVAVCDKVVNFGILALVKKDGDRKEIDTKDGKPLDCEFCGQCVSVCPTGAMSSKLFKYKARAWEMEKVPTTCGFCSSGCQMDLNVKNNEILRVTSEEYTPNMANLCNLGRFNYSVSKSDRLIKDYSLNSKTLNQEAMLLELSQILKNTPKEKIFGISGARETHEDNLAFKMFFNNTLSNNNIDSLSSTHIGKLYKYLPQSVNTLYDFSDISDANLIICFGGDIANEMPRIDWSITRGAKLLKTSKVISAYWKDTKIDTLGSIPLRYEPGRELDFLTSFAFALKSEGYGAGLDGLDSLTGSEFDVSSIMEEVKKASNIAFIVCQEALERSNGEEIAKAVSNIALLLKDKIKVYASSKYNNAFGALYNNYGSSNEFSIQRLLEFAKEGKIETLILLNADLFSFLSDNEAKIVRDSVKNIVLFDTFESKTSLIANAIVPVPFFTSQSGTFINAEGRVNKINKAIECNVPCAWEFLFKLSTNLGYNLSSAKLQLKDKKITLNGPADKIYTINTNSSVKGDGEFVFIANYSKFRTSVYSGYGEGAKLAQSQSVLHISKEDAQRIGLNDGDFASIEANGASIALPVKIDEQMPKSVLAAQLWFENTNPYNITGGFNNLVRANLTKAQGGLK</sequence>
<evidence type="ECO:0000256" key="8">
    <source>
        <dbReference type="ARBA" id="ARBA00022723"/>
    </source>
</evidence>
<comment type="cofactor">
    <cofactor evidence="1">
        <name>[4Fe-4S] cluster</name>
        <dbReference type="ChEBI" id="CHEBI:49883"/>
    </cofactor>
</comment>
<dbReference type="Gene3D" id="3.40.228.10">
    <property type="entry name" value="Dimethylsulfoxide Reductase, domain 2"/>
    <property type="match status" value="1"/>
</dbReference>
<gene>
    <name evidence="21" type="ORF">SAMN05660835_01234</name>
</gene>
<evidence type="ECO:0000259" key="18">
    <source>
        <dbReference type="PROSITE" id="PS51379"/>
    </source>
</evidence>
<keyword evidence="12" id="KW-0411">Iron-sulfur</keyword>
<dbReference type="InterPro" id="IPR027467">
    <property type="entry name" value="MopterinOxRdtase_cofactor_BS"/>
</dbReference>
<dbReference type="Gene3D" id="2.40.40.20">
    <property type="match status" value="1"/>
</dbReference>
<dbReference type="InterPro" id="IPR000283">
    <property type="entry name" value="NADH_UbQ_OxRdtase_75kDa_su_CS"/>
</dbReference>
<dbReference type="FunFam" id="3.10.20.740:FF:000004">
    <property type="entry name" value="NADH-quinone oxidoreductase"/>
    <property type="match status" value="1"/>
</dbReference>
<evidence type="ECO:0000256" key="13">
    <source>
        <dbReference type="ARBA" id="ARBA00023027"/>
    </source>
</evidence>
<dbReference type="SMART" id="SM00926">
    <property type="entry name" value="Molybdop_Fe4S4"/>
    <property type="match status" value="1"/>
</dbReference>
<dbReference type="GO" id="GO:0043546">
    <property type="term" value="F:molybdopterin cofactor binding"/>
    <property type="evidence" value="ECO:0007669"/>
    <property type="project" value="InterPro"/>
</dbReference>
<dbReference type="GO" id="GO:0016020">
    <property type="term" value="C:membrane"/>
    <property type="evidence" value="ECO:0007669"/>
    <property type="project" value="UniProtKB-SubCell"/>
</dbReference>
<dbReference type="InterPro" id="IPR006656">
    <property type="entry name" value="Mopterin_OxRdtase"/>
</dbReference>
<evidence type="ECO:0000256" key="7">
    <source>
        <dbReference type="ARBA" id="ARBA00022719"/>
    </source>
</evidence>
<keyword evidence="9" id="KW-0677">Repeat</keyword>
<evidence type="ECO:0000256" key="10">
    <source>
        <dbReference type="ARBA" id="ARBA00022967"/>
    </source>
</evidence>
<dbReference type="InterPro" id="IPR017896">
    <property type="entry name" value="4Fe4S_Fe-S-bd"/>
</dbReference>
<dbReference type="Gene3D" id="3.40.50.740">
    <property type="match status" value="2"/>
</dbReference>
<evidence type="ECO:0000259" key="17">
    <source>
        <dbReference type="PROSITE" id="PS51085"/>
    </source>
</evidence>
<keyword evidence="14" id="KW-0830">Ubiquinone</keyword>
<dbReference type="PROSITE" id="PS00551">
    <property type="entry name" value="MOLYBDOPTERIN_PROK_1"/>
    <property type="match status" value="1"/>
</dbReference>
<dbReference type="EMBL" id="FMYU01000008">
    <property type="protein sequence ID" value="SDC71334.1"/>
    <property type="molecule type" value="Genomic_DNA"/>
</dbReference>
<dbReference type="GO" id="GO:0008137">
    <property type="term" value="F:NADH dehydrogenase (ubiquinone) activity"/>
    <property type="evidence" value="ECO:0007669"/>
    <property type="project" value="InterPro"/>
</dbReference>
<dbReference type="SUPFAM" id="SSF50692">
    <property type="entry name" value="ADC-like"/>
    <property type="match status" value="1"/>
</dbReference>
<dbReference type="AlphaFoldDB" id="A0A1G6NVF2"/>